<name>A0A0F3GYL9_9BACT</name>
<evidence type="ECO:0000313" key="2">
    <source>
        <dbReference type="EMBL" id="KJU86937.1"/>
    </source>
</evidence>
<sequence>MKTTQNSLSTIIISIILATISSLCIVALVMAVQPPPPQEYSSQGAVDRLIAQLTLWVTILGVIVAIILAVSTGSTVMQMYRARRITIETKNDFTDKIEKEIEALKNQYKLKTPKDILGDARSEYEPMITLVRNSLEDSISTINETISKLKVETEFNSRTLSDLRSKVEKIPTEDRIINEMSKLYKAPLDLQENILR</sequence>
<proteinExistence type="predicted"/>
<organism evidence="2 3">
    <name type="scientific">Candidatus Magnetobacterium bavaricum</name>
    <dbReference type="NCBI Taxonomy" id="29290"/>
    <lineage>
        <taxon>Bacteria</taxon>
        <taxon>Pseudomonadati</taxon>
        <taxon>Nitrospirota</taxon>
        <taxon>Thermodesulfovibrionia</taxon>
        <taxon>Thermodesulfovibrionales</taxon>
        <taxon>Candidatus Magnetobacteriaceae</taxon>
        <taxon>Candidatus Magnetobacterium</taxon>
    </lineage>
</organism>
<protein>
    <submittedName>
        <fullName evidence="2">Membrane protein</fullName>
    </submittedName>
</protein>
<dbReference type="EMBL" id="LACI01000394">
    <property type="protein sequence ID" value="KJU86937.1"/>
    <property type="molecule type" value="Genomic_DNA"/>
</dbReference>
<keyword evidence="3" id="KW-1185">Reference proteome</keyword>
<reference evidence="2 3" key="1">
    <citation type="submission" date="2015-02" db="EMBL/GenBank/DDBJ databases">
        <title>Single-cell genomics of uncultivated deep-branching MTB reveals a conserved set of magnetosome genes.</title>
        <authorList>
            <person name="Kolinko S."/>
            <person name="Richter M."/>
            <person name="Glockner F.O."/>
            <person name="Brachmann A."/>
            <person name="Schuler D."/>
        </authorList>
    </citation>
    <scope>NUCLEOTIDE SEQUENCE [LARGE SCALE GENOMIC DNA]</scope>
    <source>
        <strain evidence="2">TM-1</strain>
    </source>
</reference>
<keyword evidence="1" id="KW-0472">Membrane</keyword>
<feature type="non-terminal residue" evidence="2">
    <location>
        <position position="196"/>
    </location>
</feature>
<comment type="caution">
    <text evidence="2">The sequence shown here is derived from an EMBL/GenBank/DDBJ whole genome shotgun (WGS) entry which is preliminary data.</text>
</comment>
<dbReference type="AlphaFoldDB" id="A0A0F3GYL9"/>
<keyword evidence="1" id="KW-0812">Transmembrane</keyword>
<dbReference type="Proteomes" id="UP000033423">
    <property type="component" value="Unassembled WGS sequence"/>
</dbReference>
<feature type="transmembrane region" description="Helical" evidence="1">
    <location>
        <begin position="12"/>
        <end position="33"/>
    </location>
</feature>
<gene>
    <name evidence="2" type="ORF">MBAV_000874</name>
</gene>
<keyword evidence="1" id="KW-1133">Transmembrane helix</keyword>
<feature type="transmembrane region" description="Helical" evidence="1">
    <location>
        <begin position="53"/>
        <end position="76"/>
    </location>
</feature>
<evidence type="ECO:0000313" key="3">
    <source>
        <dbReference type="Proteomes" id="UP000033423"/>
    </source>
</evidence>
<accession>A0A0F3GYL9</accession>
<evidence type="ECO:0000256" key="1">
    <source>
        <dbReference type="SAM" id="Phobius"/>
    </source>
</evidence>